<gene>
    <name evidence="3" type="ORF">SAMN05444920_11949</name>
</gene>
<feature type="compositionally biased region" description="Gly residues" evidence="1">
    <location>
        <begin position="55"/>
        <end position="78"/>
    </location>
</feature>
<proteinExistence type="predicted"/>
<evidence type="ECO:0000313" key="4">
    <source>
        <dbReference type="Proteomes" id="UP000236732"/>
    </source>
</evidence>
<evidence type="ECO:0000256" key="2">
    <source>
        <dbReference type="SAM" id="Phobius"/>
    </source>
</evidence>
<protein>
    <submittedName>
        <fullName evidence="3">Uncharacterized protein</fullName>
    </submittedName>
</protein>
<feature type="region of interest" description="Disordered" evidence="1">
    <location>
        <begin position="31"/>
        <end position="78"/>
    </location>
</feature>
<dbReference type="Proteomes" id="UP000236732">
    <property type="component" value="Unassembled WGS sequence"/>
</dbReference>
<evidence type="ECO:0000256" key="1">
    <source>
        <dbReference type="SAM" id="MobiDB-lite"/>
    </source>
</evidence>
<keyword evidence="2" id="KW-0812">Transmembrane</keyword>
<reference evidence="3 4" key="1">
    <citation type="submission" date="2016-10" db="EMBL/GenBank/DDBJ databases">
        <authorList>
            <person name="de Groot N.N."/>
        </authorList>
    </citation>
    <scope>NUCLEOTIDE SEQUENCE [LARGE SCALE GENOMIC DNA]</scope>
    <source>
        <strain evidence="3 4">CGMCC 4.7037</strain>
    </source>
</reference>
<dbReference type="EMBL" id="FNVT01000019">
    <property type="protein sequence ID" value="SEH01119.1"/>
    <property type="molecule type" value="Genomic_DNA"/>
</dbReference>
<name>A0A1H6EW85_9ACTN</name>
<dbReference type="RefSeq" id="WP_103962239.1">
    <property type="nucleotide sequence ID" value="NZ_FNVT01000019.1"/>
</dbReference>
<evidence type="ECO:0000313" key="3">
    <source>
        <dbReference type="EMBL" id="SEH01119.1"/>
    </source>
</evidence>
<organism evidence="3 4">
    <name type="scientific">Nonomuraea solani</name>
    <dbReference type="NCBI Taxonomy" id="1144553"/>
    <lineage>
        <taxon>Bacteria</taxon>
        <taxon>Bacillati</taxon>
        <taxon>Actinomycetota</taxon>
        <taxon>Actinomycetes</taxon>
        <taxon>Streptosporangiales</taxon>
        <taxon>Streptosporangiaceae</taxon>
        <taxon>Nonomuraea</taxon>
    </lineage>
</organism>
<feature type="compositionally biased region" description="Low complexity" evidence="1">
    <location>
        <begin position="45"/>
        <end position="54"/>
    </location>
</feature>
<keyword evidence="2" id="KW-1133">Transmembrane helix</keyword>
<keyword evidence="2" id="KW-0472">Membrane</keyword>
<feature type="transmembrane region" description="Helical" evidence="2">
    <location>
        <begin position="6"/>
        <end position="27"/>
    </location>
</feature>
<sequence length="78" mass="7561">MTFSTILAGLFVIAIAWILIWMVWSLIGGRPSTRRGSGRPGMPFSGYSGMPGDSGSSGGYDGGGSSGGGDGGGGGGGC</sequence>
<keyword evidence="4" id="KW-1185">Reference proteome</keyword>
<accession>A0A1H6EW85</accession>
<dbReference type="AlphaFoldDB" id="A0A1H6EW85"/>